<sequence>MSRGRHLLIVAIIIFISIIFVGCKDKDFTSNDTPSCDANKQQIVHEKENVVVASKEEVNENENGNTNGNLNNFGLAVEKKGWIYYLYEKDDKGYIYKKKIDGSSNTKLCDDYGFYINVVGNYIYYNNADDNNHIYRIKTDGTGREKISNDVVQDVYVEGKFIYYVNAEDGKIYKLKIDNKEKVKLSDDIIETGGIVIDKEFIYYNNKGITKIKKDGSAKTSILQDNSNVFTIIDVDQQWMYYLNDVGLFRIKKDGTLKEQLYSGSASWGNIKGEYIFFSDINDGCIYKLSKDGKSKTKVVEDLAYKINIIGNEIYYDYSNRPMKMKWISQK</sequence>
<dbReference type="RefSeq" id="WP_268062587.1">
    <property type="nucleotide sequence ID" value="NZ_JAPQFJ010000021.1"/>
</dbReference>
<reference evidence="2" key="1">
    <citation type="submission" date="2022-12" db="EMBL/GenBank/DDBJ databases">
        <title>Clostridium sp. nov., isolated from industrial wastewater.</title>
        <authorList>
            <person name="Jiayan W."/>
        </authorList>
    </citation>
    <scope>NUCLEOTIDE SEQUENCE</scope>
    <source>
        <strain evidence="2">ZC22-4</strain>
    </source>
</reference>
<dbReference type="SUPFAM" id="SSF69304">
    <property type="entry name" value="Tricorn protease N-terminal domain"/>
    <property type="match status" value="1"/>
</dbReference>
<gene>
    <name evidence="2" type="ORF">OW729_16150</name>
</gene>
<dbReference type="PANTHER" id="PTHR32256:SF17">
    <property type="entry name" value="EGF-LIKE DOMAIN-CONTAINING PROTEIN"/>
    <property type="match status" value="1"/>
</dbReference>
<accession>A0ABT4DCV8</accession>
<feature type="domain" description="Prolow-density lipoprotein receptor-related protein 1-like beta-propeller" evidence="1">
    <location>
        <begin position="65"/>
        <end position="323"/>
    </location>
</feature>
<dbReference type="EMBL" id="JAPQFJ010000021">
    <property type="protein sequence ID" value="MCY6960150.1"/>
    <property type="molecule type" value="Genomic_DNA"/>
</dbReference>
<evidence type="ECO:0000313" key="3">
    <source>
        <dbReference type="Proteomes" id="UP001144612"/>
    </source>
</evidence>
<dbReference type="Pfam" id="PF16472">
    <property type="entry name" value="DUF5050"/>
    <property type="match status" value="1"/>
</dbReference>
<evidence type="ECO:0000313" key="2">
    <source>
        <dbReference type="EMBL" id="MCY6960150.1"/>
    </source>
</evidence>
<proteinExistence type="predicted"/>
<keyword evidence="3" id="KW-1185">Reference proteome</keyword>
<dbReference type="InterPro" id="IPR032485">
    <property type="entry name" value="LRP1-like_beta_prop"/>
</dbReference>
<dbReference type="PANTHER" id="PTHR32256">
    <property type="match status" value="1"/>
</dbReference>
<comment type="caution">
    <text evidence="2">The sequence shown here is derived from an EMBL/GenBank/DDBJ whole genome shotgun (WGS) entry which is preliminary data.</text>
</comment>
<dbReference type="PROSITE" id="PS51257">
    <property type="entry name" value="PROKAR_LIPOPROTEIN"/>
    <property type="match status" value="1"/>
</dbReference>
<organism evidence="2 3">
    <name type="scientific">Clostridium brassicae</name>
    <dbReference type="NCBI Taxonomy" id="2999072"/>
    <lineage>
        <taxon>Bacteria</taxon>
        <taxon>Bacillati</taxon>
        <taxon>Bacillota</taxon>
        <taxon>Clostridia</taxon>
        <taxon>Eubacteriales</taxon>
        <taxon>Clostridiaceae</taxon>
        <taxon>Clostridium</taxon>
    </lineage>
</organism>
<dbReference type="Gene3D" id="2.120.10.30">
    <property type="entry name" value="TolB, C-terminal domain"/>
    <property type="match status" value="1"/>
</dbReference>
<evidence type="ECO:0000259" key="1">
    <source>
        <dbReference type="Pfam" id="PF16472"/>
    </source>
</evidence>
<dbReference type="InterPro" id="IPR053369">
    <property type="entry name" value="SrfA-induced_signal"/>
</dbReference>
<protein>
    <submittedName>
        <fullName evidence="2">DUF5050 domain-containing protein</fullName>
    </submittedName>
</protein>
<dbReference type="Proteomes" id="UP001144612">
    <property type="component" value="Unassembled WGS sequence"/>
</dbReference>
<dbReference type="SUPFAM" id="SSF63825">
    <property type="entry name" value="YWTD domain"/>
    <property type="match status" value="1"/>
</dbReference>
<dbReference type="InterPro" id="IPR011042">
    <property type="entry name" value="6-blade_b-propeller_TolB-like"/>
</dbReference>
<name>A0ABT4DCV8_9CLOT</name>